<proteinExistence type="predicted"/>
<dbReference type="KEGG" id="goy:GLS_c07550"/>
<evidence type="ECO:0000313" key="2">
    <source>
        <dbReference type="EMBL" id="AHK70668.1"/>
    </source>
</evidence>
<evidence type="ECO:0000313" key="3">
    <source>
        <dbReference type="Proteomes" id="UP000031656"/>
    </source>
</evidence>
<feature type="signal peptide" evidence="1">
    <location>
        <begin position="1"/>
        <end position="31"/>
    </location>
</feature>
<dbReference type="GeneID" id="56904984"/>
<sequence>MVRTHARIWIGLLACLLMQVGLLLGTSTAQARTEAPHHMAMAMPHMAHHQKPDSTDCCSTSAFHAIPHPQQSSEGCCHTHAVSTEPMLTVASIQPSGPVSLVARAFASGRHDRFNGTDWIPASPPPKLRAI</sequence>
<dbReference type="Proteomes" id="UP000031656">
    <property type="component" value="Chromosome"/>
</dbReference>
<evidence type="ECO:0008006" key="4">
    <source>
        <dbReference type="Google" id="ProtNLM"/>
    </source>
</evidence>
<dbReference type="EMBL" id="CP004373">
    <property type="protein sequence ID" value="AHK70668.1"/>
    <property type="molecule type" value="Genomic_DNA"/>
</dbReference>
<dbReference type="HOGENOM" id="CLU_2000874_0_0_5"/>
<accession>A0A067Z2G4</accession>
<protein>
    <recommendedName>
        <fullName evidence="4">DUF2946 domain-containing protein</fullName>
    </recommendedName>
</protein>
<evidence type="ECO:0000256" key="1">
    <source>
        <dbReference type="SAM" id="SignalP"/>
    </source>
</evidence>
<organism evidence="2 3">
    <name type="scientific">Gluconobacter oxydans DSM 3504</name>
    <dbReference type="NCBI Taxonomy" id="1288313"/>
    <lineage>
        <taxon>Bacteria</taxon>
        <taxon>Pseudomonadati</taxon>
        <taxon>Pseudomonadota</taxon>
        <taxon>Alphaproteobacteria</taxon>
        <taxon>Acetobacterales</taxon>
        <taxon>Acetobacteraceae</taxon>
        <taxon>Gluconobacter</taxon>
    </lineage>
</organism>
<name>A0A067Z2G4_GLUOY</name>
<reference evidence="2 3" key="1">
    <citation type="journal article" date="2015" name="Appl. Microbiol. Biotechnol.">
        <title>The consequence of an additional NADH dehydrogenase paralog on the growth of Gluconobacter oxydans DSM3504.</title>
        <authorList>
            <person name="Kostner D."/>
            <person name="Luchterhand B."/>
            <person name="Junker A."/>
            <person name="Volland S."/>
            <person name="Daniel R."/>
            <person name="Buchs J."/>
            <person name="Liebl W."/>
            <person name="Ehrenreich A."/>
        </authorList>
    </citation>
    <scope>NUCLEOTIDE SEQUENCE [LARGE SCALE GENOMIC DNA]</scope>
    <source>
        <strain evidence="2">DSM 3504</strain>
    </source>
</reference>
<dbReference type="RefSeq" id="WP_041111268.1">
    <property type="nucleotide sequence ID" value="NZ_CP004373.1"/>
</dbReference>
<keyword evidence="1" id="KW-0732">Signal</keyword>
<feature type="chain" id="PRO_5001648699" description="DUF2946 domain-containing protein" evidence="1">
    <location>
        <begin position="32"/>
        <end position="131"/>
    </location>
</feature>
<dbReference type="AlphaFoldDB" id="A0A067Z2G4"/>
<gene>
    <name evidence="2" type="ORF">GLS_c07550</name>
</gene>